<evidence type="ECO:0000313" key="2">
    <source>
        <dbReference type="Proteomes" id="UP000887013"/>
    </source>
</evidence>
<evidence type="ECO:0000313" key="1">
    <source>
        <dbReference type="EMBL" id="GFS92439.1"/>
    </source>
</evidence>
<dbReference type="AlphaFoldDB" id="A0A8X6N3E8"/>
<proteinExistence type="predicted"/>
<accession>A0A8X6N3E8</accession>
<name>A0A8X6N3E8_NEPPI</name>
<dbReference type="EMBL" id="BMAW01099916">
    <property type="protein sequence ID" value="GFS92439.1"/>
    <property type="molecule type" value="Genomic_DNA"/>
</dbReference>
<comment type="caution">
    <text evidence="1">The sequence shown here is derived from an EMBL/GenBank/DDBJ whole genome shotgun (WGS) entry which is preliminary data.</text>
</comment>
<sequence>MEKLKTEHPGYLGSQDSYYVVFKGIGQTQQPLLIPTLEFFKLYTERTAITADLLNDRRKFTPLWRTSARCRPLGASYNDLDAFDINIAY</sequence>
<protein>
    <submittedName>
        <fullName evidence="1">Uncharacterized protein</fullName>
    </submittedName>
</protein>
<organism evidence="1 2">
    <name type="scientific">Nephila pilipes</name>
    <name type="common">Giant wood spider</name>
    <name type="synonym">Nephila maculata</name>
    <dbReference type="NCBI Taxonomy" id="299642"/>
    <lineage>
        <taxon>Eukaryota</taxon>
        <taxon>Metazoa</taxon>
        <taxon>Ecdysozoa</taxon>
        <taxon>Arthropoda</taxon>
        <taxon>Chelicerata</taxon>
        <taxon>Arachnida</taxon>
        <taxon>Araneae</taxon>
        <taxon>Araneomorphae</taxon>
        <taxon>Entelegynae</taxon>
        <taxon>Araneoidea</taxon>
        <taxon>Nephilidae</taxon>
        <taxon>Nephila</taxon>
    </lineage>
</organism>
<gene>
    <name evidence="1" type="ORF">NPIL_596311</name>
</gene>
<reference evidence="1" key="1">
    <citation type="submission" date="2020-08" db="EMBL/GenBank/DDBJ databases">
        <title>Multicomponent nature underlies the extraordinary mechanical properties of spider dragline silk.</title>
        <authorList>
            <person name="Kono N."/>
            <person name="Nakamura H."/>
            <person name="Mori M."/>
            <person name="Yoshida Y."/>
            <person name="Ohtoshi R."/>
            <person name="Malay A.D."/>
            <person name="Moran D.A.P."/>
            <person name="Tomita M."/>
            <person name="Numata K."/>
            <person name="Arakawa K."/>
        </authorList>
    </citation>
    <scope>NUCLEOTIDE SEQUENCE</scope>
</reference>
<dbReference type="Proteomes" id="UP000887013">
    <property type="component" value="Unassembled WGS sequence"/>
</dbReference>
<keyword evidence="2" id="KW-1185">Reference proteome</keyword>